<keyword evidence="9 14" id="KW-0862">Zinc</keyword>
<dbReference type="Gene3D" id="3.30.428.10">
    <property type="entry name" value="HIT-like"/>
    <property type="match status" value="2"/>
</dbReference>
<feature type="domain" description="Galactose-1-phosphate uridyl transferase C-terminal" evidence="18">
    <location>
        <begin position="177"/>
        <end position="333"/>
    </location>
</feature>
<dbReference type="PANTHER" id="PTHR11943">
    <property type="entry name" value="GALACTOSE-1-PHOSPHATE URIDYLYLTRANSFERASE"/>
    <property type="match status" value="1"/>
</dbReference>
<evidence type="ECO:0000256" key="2">
    <source>
        <dbReference type="ARBA" id="ARBA00004947"/>
    </source>
</evidence>
<dbReference type="PANTHER" id="PTHR11943:SF1">
    <property type="entry name" value="GALACTOSE-1-PHOSPHATE URIDYLYLTRANSFERASE"/>
    <property type="match status" value="1"/>
</dbReference>
<feature type="binding site" evidence="15">
    <location>
        <position position="275"/>
    </location>
    <ligand>
        <name>Fe cation</name>
        <dbReference type="ChEBI" id="CHEBI:24875"/>
    </ligand>
</feature>
<feature type="binding site" evidence="15">
    <location>
        <position position="293"/>
    </location>
    <ligand>
        <name>Fe cation</name>
        <dbReference type="ChEBI" id="CHEBI:24875"/>
    </ligand>
</feature>
<accession>A0A5S3P110</accession>
<organism evidence="19 20">
    <name type="scientific">Qipengyuania marisflavi</name>
    <dbReference type="NCBI Taxonomy" id="2486356"/>
    <lineage>
        <taxon>Bacteria</taxon>
        <taxon>Pseudomonadati</taxon>
        <taxon>Pseudomonadota</taxon>
        <taxon>Alphaproteobacteria</taxon>
        <taxon>Sphingomonadales</taxon>
        <taxon>Erythrobacteraceae</taxon>
        <taxon>Qipengyuania</taxon>
    </lineage>
</organism>
<feature type="binding site" evidence="14">
    <location>
        <position position="158"/>
    </location>
    <ligand>
        <name>Zn(2+)</name>
        <dbReference type="ChEBI" id="CHEBI:29105"/>
    </ligand>
</feature>
<proteinExistence type="inferred from homology"/>
<evidence type="ECO:0000256" key="12">
    <source>
        <dbReference type="NCBIfam" id="TIGR00209"/>
    </source>
</evidence>
<feature type="binding site" evidence="15">
    <location>
        <position position="176"/>
    </location>
    <ligand>
        <name>Fe cation</name>
        <dbReference type="ChEBI" id="CHEBI:24875"/>
    </ligand>
</feature>
<dbReference type="SUPFAM" id="SSF54197">
    <property type="entry name" value="HIT-like"/>
    <property type="match status" value="2"/>
</dbReference>
<keyword evidence="6 16" id="KW-0808">Transferase</keyword>
<name>A0A5S3P110_9SPHN</name>
<evidence type="ECO:0000256" key="9">
    <source>
        <dbReference type="ARBA" id="ARBA00022833"/>
    </source>
</evidence>
<dbReference type="OrthoDB" id="9769064at2"/>
<keyword evidence="7 16" id="KW-0548">Nucleotidyltransferase</keyword>
<dbReference type="Proteomes" id="UP000309668">
    <property type="component" value="Unassembled WGS sequence"/>
</dbReference>
<dbReference type="AlphaFoldDB" id="A0A5S3P110"/>
<comment type="cofactor">
    <cofactor evidence="15">
        <name>Fe cation</name>
        <dbReference type="ChEBI" id="CHEBI:24875"/>
    </cofactor>
    <text evidence="15">Binds 1 Fe cation per subunit.</text>
</comment>
<feature type="binding site" evidence="15">
    <location>
        <position position="291"/>
    </location>
    <ligand>
        <name>Fe cation</name>
        <dbReference type="ChEBI" id="CHEBI:24875"/>
    </ligand>
</feature>
<evidence type="ECO:0000256" key="8">
    <source>
        <dbReference type="ARBA" id="ARBA00022723"/>
    </source>
</evidence>
<dbReference type="InterPro" id="IPR019779">
    <property type="entry name" value="GalP_UDPtransf1_His-AS"/>
</dbReference>
<dbReference type="RefSeq" id="WP_138619135.1">
    <property type="nucleotide sequence ID" value="NZ_VCAO01000008.1"/>
</dbReference>
<comment type="pathway">
    <text evidence="2 16">Carbohydrate metabolism; galactose metabolism.</text>
</comment>
<dbReference type="InterPro" id="IPR005850">
    <property type="entry name" value="GalP_Utransf_C"/>
</dbReference>
<keyword evidence="20" id="KW-1185">Reference proteome</keyword>
<feature type="domain" description="Galactose-1-phosphate uridyl transferase N-terminal" evidence="17">
    <location>
        <begin position="5"/>
        <end position="170"/>
    </location>
</feature>
<evidence type="ECO:0000256" key="4">
    <source>
        <dbReference type="ARBA" id="ARBA00012384"/>
    </source>
</evidence>
<feature type="active site" description="Tele-UMP-histidine intermediate" evidence="13">
    <location>
        <position position="160"/>
    </location>
</feature>
<evidence type="ECO:0000313" key="20">
    <source>
        <dbReference type="Proteomes" id="UP000309668"/>
    </source>
</evidence>
<dbReference type="InterPro" id="IPR001937">
    <property type="entry name" value="GalP_UDPtransf1"/>
</dbReference>
<evidence type="ECO:0000256" key="1">
    <source>
        <dbReference type="ARBA" id="ARBA00001107"/>
    </source>
</evidence>
<evidence type="ECO:0000259" key="18">
    <source>
        <dbReference type="Pfam" id="PF02744"/>
    </source>
</evidence>
<dbReference type="EC" id="2.7.7.12" evidence="4 12"/>
<dbReference type="InterPro" id="IPR036265">
    <property type="entry name" value="HIT-like_sf"/>
</dbReference>
<dbReference type="GO" id="GO:0008108">
    <property type="term" value="F:UDP-glucose:hexose-1-phosphate uridylyltransferase activity"/>
    <property type="evidence" value="ECO:0007669"/>
    <property type="project" value="UniProtKB-UniRule"/>
</dbReference>
<sequence>MTRDLPHRRLNRLTGEWVLVSPQRMKRPWQGERKAVGTAERRSHDADCYLCPGNARVGGAANPDYSGTFVFPNDFPALLDDSAPAMDGGVLREEPARGEARVICYSPDHSQTLARLDDAGRRAVIDGWCALSAELGERWAHVQIFENKGAMMGASSPHPHGQVWAGDFVPSIADREDDCQRAYHGEHGAVLLDAVAAAEDAAGARVVVSNDHWLAVVPHWAAWPFETLVTARGDVRRLEDLDGAGRGALAELLGQLLPAYDALFDTDFPYSMGWHGAPHGAGEDSGHWRLHAHFLPPLLRSAEIRKHMVGFELLAETQRDLTPEAAAQRLREVLA</sequence>
<dbReference type="PROSITE" id="PS00117">
    <property type="entry name" value="GAL_P_UDP_TRANSF_I"/>
    <property type="match status" value="1"/>
</dbReference>
<evidence type="ECO:0000256" key="7">
    <source>
        <dbReference type="ARBA" id="ARBA00022695"/>
    </source>
</evidence>
<dbReference type="PIRSF" id="PIRSF000808">
    <property type="entry name" value="GalT"/>
    <property type="match status" value="1"/>
</dbReference>
<evidence type="ECO:0000256" key="5">
    <source>
        <dbReference type="ARBA" id="ARBA00016340"/>
    </source>
</evidence>
<protein>
    <recommendedName>
        <fullName evidence="5 12">Galactose-1-phosphate uridylyltransferase</fullName>
        <ecNumber evidence="4 12">2.7.7.12</ecNumber>
    </recommendedName>
</protein>
<reference evidence="19 20" key="1">
    <citation type="submission" date="2019-05" db="EMBL/GenBank/DDBJ databases">
        <title>Erythrobacter marisflavi sp. nov., isolated from isolated from water of an estuary environment.</title>
        <authorList>
            <person name="Yoon J.-H."/>
        </authorList>
    </citation>
    <scope>NUCLEOTIDE SEQUENCE [LARGE SCALE GENOMIC DNA]</scope>
    <source>
        <strain evidence="19 20">KEM-5</strain>
    </source>
</reference>
<dbReference type="UniPathway" id="UPA00214"/>
<feature type="binding site" evidence="14">
    <location>
        <position position="51"/>
    </location>
    <ligand>
        <name>Zn(2+)</name>
        <dbReference type="ChEBI" id="CHEBI:29105"/>
    </ligand>
</feature>
<dbReference type="InterPro" id="IPR005849">
    <property type="entry name" value="GalP_Utransf_N"/>
</dbReference>
<comment type="catalytic activity">
    <reaction evidence="1 16">
        <text>alpha-D-galactose 1-phosphate + UDP-alpha-D-glucose = alpha-D-glucose 1-phosphate + UDP-alpha-D-galactose</text>
        <dbReference type="Rhea" id="RHEA:13989"/>
        <dbReference type="ChEBI" id="CHEBI:58336"/>
        <dbReference type="ChEBI" id="CHEBI:58601"/>
        <dbReference type="ChEBI" id="CHEBI:58885"/>
        <dbReference type="ChEBI" id="CHEBI:66914"/>
        <dbReference type="EC" id="2.7.7.12"/>
    </reaction>
</comment>
<feature type="binding site" evidence="14">
    <location>
        <position position="109"/>
    </location>
    <ligand>
        <name>Zn(2+)</name>
        <dbReference type="ChEBI" id="CHEBI:29105"/>
    </ligand>
</feature>
<evidence type="ECO:0000256" key="14">
    <source>
        <dbReference type="PIRSR" id="PIRSR000808-3"/>
    </source>
</evidence>
<evidence type="ECO:0000256" key="3">
    <source>
        <dbReference type="ARBA" id="ARBA00010951"/>
    </source>
</evidence>
<keyword evidence="10 16" id="KW-0299">Galactose metabolism</keyword>
<dbReference type="Pfam" id="PF02744">
    <property type="entry name" value="GalP_UDP_tr_C"/>
    <property type="match status" value="1"/>
</dbReference>
<dbReference type="EMBL" id="VCAO01000008">
    <property type="protein sequence ID" value="TMM46256.1"/>
    <property type="molecule type" value="Genomic_DNA"/>
</dbReference>
<dbReference type="NCBIfam" id="NF008724">
    <property type="entry name" value="PRK11720.1"/>
    <property type="match status" value="1"/>
</dbReference>
<keyword evidence="15" id="KW-0408">Iron</keyword>
<dbReference type="NCBIfam" id="TIGR00209">
    <property type="entry name" value="galT_1"/>
    <property type="match status" value="1"/>
</dbReference>
<feature type="binding site" evidence="14">
    <location>
        <position position="48"/>
    </location>
    <ligand>
        <name>Zn(2+)</name>
        <dbReference type="ChEBI" id="CHEBI:29105"/>
    </ligand>
</feature>
<evidence type="ECO:0000256" key="13">
    <source>
        <dbReference type="PIRSR" id="PIRSR000808-1"/>
    </source>
</evidence>
<dbReference type="Pfam" id="PF01087">
    <property type="entry name" value="GalP_UDP_transf"/>
    <property type="match status" value="1"/>
</dbReference>
<comment type="similarity">
    <text evidence="3 16">Belongs to the galactose-1-phosphate uridylyltransferase type 1 family.</text>
</comment>
<evidence type="ECO:0000256" key="6">
    <source>
        <dbReference type="ARBA" id="ARBA00022679"/>
    </source>
</evidence>
<keyword evidence="11 16" id="KW-0119">Carbohydrate metabolism</keyword>
<gene>
    <name evidence="19" type="ORF">FEV51_11685</name>
</gene>
<comment type="caution">
    <text evidence="19">The sequence shown here is derived from an EMBL/GenBank/DDBJ whole genome shotgun (WGS) entry which is preliminary data.</text>
</comment>
<evidence type="ECO:0000259" key="17">
    <source>
        <dbReference type="Pfam" id="PF01087"/>
    </source>
</evidence>
<comment type="cofactor">
    <cofactor evidence="14">
        <name>Zn(2+)</name>
        <dbReference type="ChEBI" id="CHEBI:29105"/>
    </cofactor>
    <text evidence="14">Binds 1 zinc ion per subunit.</text>
</comment>
<evidence type="ECO:0000256" key="15">
    <source>
        <dbReference type="PIRSR" id="PIRSR000808-4"/>
    </source>
</evidence>
<evidence type="ECO:0000313" key="19">
    <source>
        <dbReference type="EMBL" id="TMM46256.1"/>
    </source>
</evidence>
<dbReference type="CDD" id="cd00608">
    <property type="entry name" value="GalT"/>
    <property type="match status" value="1"/>
</dbReference>
<keyword evidence="8 14" id="KW-0479">Metal-binding</keyword>
<evidence type="ECO:0000256" key="16">
    <source>
        <dbReference type="RuleBase" id="RU000506"/>
    </source>
</evidence>
<evidence type="ECO:0000256" key="10">
    <source>
        <dbReference type="ARBA" id="ARBA00023144"/>
    </source>
</evidence>
<dbReference type="GO" id="GO:0005737">
    <property type="term" value="C:cytoplasm"/>
    <property type="evidence" value="ECO:0007669"/>
    <property type="project" value="TreeGrafter"/>
</dbReference>
<dbReference type="GO" id="GO:0033499">
    <property type="term" value="P:galactose catabolic process via UDP-galactose, Leloir pathway"/>
    <property type="evidence" value="ECO:0007669"/>
    <property type="project" value="TreeGrafter"/>
</dbReference>
<evidence type="ECO:0000256" key="11">
    <source>
        <dbReference type="ARBA" id="ARBA00023277"/>
    </source>
</evidence>
<dbReference type="GO" id="GO:0008270">
    <property type="term" value="F:zinc ion binding"/>
    <property type="evidence" value="ECO:0007669"/>
    <property type="project" value="InterPro"/>
</dbReference>